<dbReference type="SMART" id="SM00349">
    <property type="entry name" value="KRAB"/>
    <property type="match status" value="2"/>
</dbReference>
<keyword evidence="8" id="KW-0238">DNA-binding</keyword>
<feature type="domain" description="C2H2-type" evidence="13">
    <location>
        <begin position="189"/>
        <end position="216"/>
    </location>
</feature>
<dbReference type="SUPFAM" id="SSF57667">
    <property type="entry name" value="beta-beta-alpha zinc fingers"/>
    <property type="match status" value="7"/>
</dbReference>
<dbReference type="Proteomes" id="UP000504617">
    <property type="component" value="Unplaced"/>
</dbReference>
<dbReference type="FunFam" id="3.30.160.60:FF:002343">
    <property type="entry name" value="Zinc finger protein 33A"/>
    <property type="match status" value="1"/>
</dbReference>
<feature type="region of interest" description="Disordered" evidence="12">
    <location>
        <begin position="165"/>
        <end position="189"/>
    </location>
</feature>
<evidence type="ECO:0000313" key="15">
    <source>
        <dbReference type="Proteomes" id="UP000504617"/>
    </source>
</evidence>
<dbReference type="GO" id="GO:0005667">
    <property type="term" value="C:transcription regulator complex"/>
    <property type="evidence" value="ECO:0007669"/>
    <property type="project" value="TreeGrafter"/>
</dbReference>
<evidence type="ECO:0000256" key="8">
    <source>
        <dbReference type="ARBA" id="ARBA00023125"/>
    </source>
</evidence>
<keyword evidence="4" id="KW-0677">Repeat</keyword>
<gene>
    <name evidence="16" type="primary">LOC106544371</name>
</gene>
<feature type="domain" description="C2H2-type" evidence="13">
    <location>
        <begin position="273"/>
        <end position="300"/>
    </location>
</feature>
<dbReference type="PROSITE" id="PS50805">
    <property type="entry name" value="KRAB"/>
    <property type="match status" value="2"/>
</dbReference>
<dbReference type="PROSITE" id="PS00028">
    <property type="entry name" value="ZINC_FINGER_C2H2_1"/>
    <property type="match status" value="12"/>
</dbReference>
<evidence type="ECO:0000256" key="2">
    <source>
        <dbReference type="ARBA" id="ARBA00006991"/>
    </source>
</evidence>
<dbReference type="AlphaFoldDB" id="A0A6I9Y807"/>
<dbReference type="FunFam" id="3.30.160.60:FF:000516">
    <property type="entry name" value="zinc finger protein 771"/>
    <property type="match status" value="1"/>
</dbReference>
<keyword evidence="9" id="KW-0804">Transcription</keyword>
<evidence type="ECO:0000256" key="5">
    <source>
        <dbReference type="ARBA" id="ARBA00022771"/>
    </source>
</evidence>
<feature type="domain" description="C2H2-type" evidence="13">
    <location>
        <begin position="556"/>
        <end position="583"/>
    </location>
</feature>
<evidence type="ECO:0000256" key="7">
    <source>
        <dbReference type="ARBA" id="ARBA00023015"/>
    </source>
</evidence>
<organism evidence="15 16">
    <name type="scientific">Thamnophis sirtalis</name>
    <dbReference type="NCBI Taxonomy" id="35019"/>
    <lineage>
        <taxon>Eukaryota</taxon>
        <taxon>Metazoa</taxon>
        <taxon>Chordata</taxon>
        <taxon>Craniata</taxon>
        <taxon>Vertebrata</taxon>
        <taxon>Euteleostomi</taxon>
        <taxon>Lepidosauria</taxon>
        <taxon>Squamata</taxon>
        <taxon>Bifurcata</taxon>
        <taxon>Unidentata</taxon>
        <taxon>Episquamata</taxon>
        <taxon>Toxicofera</taxon>
        <taxon>Serpentes</taxon>
        <taxon>Colubroidea</taxon>
        <taxon>Colubridae</taxon>
        <taxon>Natricinae</taxon>
        <taxon>Thamnophis</taxon>
    </lineage>
</organism>
<evidence type="ECO:0000256" key="12">
    <source>
        <dbReference type="SAM" id="MobiDB-lite"/>
    </source>
</evidence>
<keyword evidence="6" id="KW-0862">Zinc</keyword>
<dbReference type="Pfam" id="PF00096">
    <property type="entry name" value="zf-C2H2"/>
    <property type="match status" value="11"/>
</dbReference>
<dbReference type="GeneID" id="106544371"/>
<dbReference type="GO" id="GO:0008270">
    <property type="term" value="F:zinc ion binding"/>
    <property type="evidence" value="ECO:0007669"/>
    <property type="project" value="UniProtKB-KW"/>
</dbReference>
<dbReference type="FunFam" id="3.30.160.60:FF:003000">
    <property type="entry name" value="Zinc finger and SCAN domain-containing 20"/>
    <property type="match status" value="1"/>
</dbReference>
<dbReference type="GO" id="GO:0000785">
    <property type="term" value="C:chromatin"/>
    <property type="evidence" value="ECO:0007669"/>
    <property type="project" value="TreeGrafter"/>
</dbReference>
<comment type="similarity">
    <text evidence="2">Belongs to the krueppel C2H2-type zinc-finger protein family.</text>
</comment>
<dbReference type="GO" id="GO:0000981">
    <property type="term" value="F:DNA-binding transcription factor activity, RNA polymerase II-specific"/>
    <property type="evidence" value="ECO:0007669"/>
    <property type="project" value="TreeGrafter"/>
</dbReference>
<dbReference type="FunFam" id="3.30.160.60:FF:000056">
    <property type="entry name" value="Zinc finger and SCAN domain-containing 20"/>
    <property type="match status" value="1"/>
</dbReference>
<dbReference type="CDD" id="cd07765">
    <property type="entry name" value="KRAB_A-box"/>
    <property type="match status" value="2"/>
</dbReference>
<name>A0A6I9Y807_9SAUR</name>
<dbReference type="Gene3D" id="3.30.160.60">
    <property type="entry name" value="Classic Zinc Finger"/>
    <property type="match status" value="12"/>
</dbReference>
<reference evidence="16" key="1">
    <citation type="submission" date="2025-08" db="UniProtKB">
        <authorList>
            <consortium name="RefSeq"/>
        </authorList>
    </citation>
    <scope>IDENTIFICATION</scope>
</reference>
<feature type="domain" description="C2H2-type" evidence="13">
    <location>
        <begin position="500"/>
        <end position="527"/>
    </location>
</feature>
<feature type="domain" description="C2H2-type" evidence="13">
    <location>
        <begin position="528"/>
        <end position="555"/>
    </location>
</feature>
<feature type="domain" description="C2H2-type" evidence="13">
    <location>
        <begin position="444"/>
        <end position="471"/>
    </location>
</feature>
<proteinExistence type="inferred from homology"/>
<dbReference type="GO" id="GO:0031519">
    <property type="term" value="C:PcG protein complex"/>
    <property type="evidence" value="ECO:0007669"/>
    <property type="project" value="TreeGrafter"/>
</dbReference>
<dbReference type="PROSITE" id="PS50157">
    <property type="entry name" value="ZINC_FINGER_C2H2_2"/>
    <property type="match status" value="12"/>
</dbReference>
<feature type="domain" description="KRAB" evidence="14">
    <location>
        <begin position="6"/>
        <end position="78"/>
    </location>
</feature>
<dbReference type="FunFam" id="3.30.160.60:FF:001498">
    <property type="entry name" value="Zinc finger protein 404"/>
    <property type="match status" value="1"/>
</dbReference>
<protein>
    <submittedName>
        <fullName evidence="16">Zinc finger protein 883-like</fullName>
    </submittedName>
</protein>
<sequence length="625" mass="71009">MELPQVAFEEVAVHFTEQEWALLNVGEKVLYRDVMKENFEHVMSLGILLALKESKIAPCLLLVTPYSSSVTFRQVSFEEVAMHFSEQEWALLNVNERALYKDVMQENYKHILSLGEISQPGSPINTTSFGRLVDHLQATESPNSDLRYLREECQEEKQIVQGSFDEPVPLRRSTQAAEGPPPEVGERKDSCPKCGKTFCHKSALTAHLRIHTGEKPYHCQECGKSFNQSSALTQHQRIHTGEKPYACLSCGKRFSQSSALTQHQRIHTGERAYTCLDCRKSFIYQSALIRHRRIHTGEKCYTCPDCGKGFNQSSNLITHRKIHKGMEGNETAYGNDKKSPELENRVHLEPHSNTYMTFQQDCPQSSPLEKCLLDWKISKRNPSDEAQAAPVPSTGSLISQKDTVRKVGIPRVKRPLICHVCGKNFRYSSHLVNHQRIHTGEKPYHCTDCGKNFIQNSALKRHQRSHRGDRPYRCPDCGKSFSRNAHLAKHQGIHTGLKPYECLDCGKKFSVKMNLVIHQRIHTGEKPYMCLECGKSFSQRAHFIIHRRIHTGEKPYECPDCGRAFRVSSHLVTHQKIHMAKTSFICPDCGKSFNGGKQFIQHKRCHATGENSPLPNSGVTIKSEP</sequence>
<evidence type="ECO:0000259" key="14">
    <source>
        <dbReference type="PROSITE" id="PS50805"/>
    </source>
</evidence>
<dbReference type="Pfam" id="PF13912">
    <property type="entry name" value="zf-C2H2_6"/>
    <property type="match status" value="1"/>
</dbReference>
<dbReference type="FunFam" id="3.30.160.60:FF:002604">
    <property type="entry name" value="Zinc finger protein 715"/>
    <property type="match status" value="1"/>
</dbReference>
<accession>A0A6I9Y807</accession>
<dbReference type="InterPro" id="IPR036051">
    <property type="entry name" value="KRAB_dom_sf"/>
</dbReference>
<dbReference type="GO" id="GO:0000978">
    <property type="term" value="F:RNA polymerase II cis-regulatory region sequence-specific DNA binding"/>
    <property type="evidence" value="ECO:0007669"/>
    <property type="project" value="TreeGrafter"/>
</dbReference>
<evidence type="ECO:0000256" key="10">
    <source>
        <dbReference type="ARBA" id="ARBA00023242"/>
    </source>
</evidence>
<feature type="domain" description="C2H2-type" evidence="13">
    <location>
        <begin position="301"/>
        <end position="328"/>
    </location>
</feature>
<evidence type="ECO:0000259" key="13">
    <source>
        <dbReference type="PROSITE" id="PS50157"/>
    </source>
</evidence>
<dbReference type="RefSeq" id="XP_013916095.1">
    <property type="nucleotide sequence ID" value="XM_014060620.1"/>
</dbReference>
<evidence type="ECO:0000256" key="4">
    <source>
        <dbReference type="ARBA" id="ARBA00022737"/>
    </source>
</evidence>
<dbReference type="Pfam" id="PF01352">
    <property type="entry name" value="KRAB"/>
    <property type="match status" value="2"/>
</dbReference>
<evidence type="ECO:0000256" key="9">
    <source>
        <dbReference type="ARBA" id="ARBA00023163"/>
    </source>
</evidence>
<evidence type="ECO:0000313" key="16">
    <source>
        <dbReference type="RefSeq" id="XP_013916095.1"/>
    </source>
</evidence>
<comment type="subcellular location">
    <subcellularLocation>
        <location evidence="1">Nucleus</location>
    </subcellularLocation>
</comment>
<keyword evidence="10" id="KW-0539">Nucleus</keyword>
<feature type="domain" description="C2H2-type" evidence="13">
    <location>
        <begin position="584"/>
        <end position="611"/>
    </location>
</feature>
<dbReference type="FunFam" id="3.30.160.60:FF:000737">
    <property type="entry name" value="Zinc finger protein 565"/>
    <property type="match status" value="1"/>
</dbReference>
<dbReference type="InterPro" id="IPR013087">
    <property type="entry name" value="Znf_C2H2_type"/>
</dbReference>
<keyword evidence="3" id="KW-0479">Metal-binding</keyword>
<dbReference type="PANTHER" id="PTHR14003:SF23">
    <property type="entry name" value="ZINC FINGER PROTEIN 143"/>
    <property type="match status" value="1"/>
</dbReference>
<dbReference type="FunFam" id="3.30.160.60:FF:000358">
    <property type="entry name" value="zinc finger protein 24"/>
    <property type="match status" value="1"/>
</dbReference>
<dbReference type="SMART" id="SM00355">
    <property type="entry name" value="ZnF_C2H2"/>
    <property type="match status" value="12"/>
</dbReference>
<feature type="domain" description="C2H2-type" evidence="13">
    <location>
        <begin position="245"/>
        <end position="272"/>
    </location>
</feature>
<feature type="domain" description="KRAB" evidence="14">
    <location>
        <begin position="75"/>
        <end position="155"/>
    </location>
</feature>
<dbReference type="FunFam" id="3.30.160.60:FF:000060">
    <property type="entry name" value="zinc finger protein 436"/>
    <property type="match status" value="1"/>
</dbReference>
<keyword evidence="5 11" id="KW-0863">Zinc-finger</keyword>
<feature type="domain" description="C2H2-type" evidence="13">
    <location>
        <begin position="416"/>
        <end position="443"/>
    </location>
</feature>
<dbReference type="InterPro" id="IPR036236">
    <property type="entry name" value="Znf_C2H2_sf"/>
</dbReference>
<dbReference type="PANTHER" id="PTHR14003">
    <property type="entry name" value="TRANSCRIPTIONAL REPRESSOR PROTEIN YY"/>
    <property type="match status" value="1"/>
</dbReference>
<feature type="domain" description="C2H2-type" evidence="13">
    <location>
        <begin position="217"/>
        <end position="244"/>
    </location>
</feature>
<keyword evidence="15" id="KW-1185">Reference proteome</keyword>
<evidence type="ECO:0000256" key="3">
    <source>
        <dbReference type="ARBA" id="ARBA00022723"/>
    </source>
</evidence>
<dbReference type="OrthoDB" id="8999342at2759"/>
<evidence type="ECO:0000256" key="11">
    <source>
        <dbReference type="PROSITE-ProRule" id="PRU00042"/>
    </source>
</evidence>
<feature type="domain" description="C2H2-type" evidence="13">
    <location>
        <begin position="472"/>
        <end position="499"/>
    </location>
</feature>
<dbReference type="Gene3D" id="6.10.140.140">
    <property type="match status" value="2"/>
</dbReference>
<dbReference type="SUPFAM" id="SSF109640">
    <property type="entry name" value="KRAB domain (Kruppel-associated box)"/>
    <property type="match status" value="2"/>
</dbReference>
<evidence type="ECO:0000256" key="6">
    <source>
        <dbReference type="ARBA" id="ARBA00022833"/>
    </source>
</evidence>
<evidence type="ECO:0000256" key="1">
    <source>
        <dbReference type="ARBA" id="ARBA00004123"/>
    </source>
</evidence>
<dbReference type="InterPro" id="IPR001909">
    <property type="entry name" value="KRAB"/>
</dbReference>
<dbReference type="FunFam" id="3.30.160.60:FF:000295">
    <property type="entry name" value="zinc finger protein 19"/>
    <property type="match status" value="2"/>
</dbReference>
<dbReference type="KEGG" id="tsr:106544371"/>
<keyword evidence="7" id="KW-0805">Transcription regulation</keyword>